<proteinExistence type="predicted"/>
<sequence length="215" mass="23831">MDPPDSLSSLITFSSSYSSDSYPSSSSSWLALDFSEYRRTLFYNQVSSNSTHFLNPLEAIDGFLSADVPSSTTSTVRPPYASFSSEDLTVKFLCRDGSDFCPSSDSTGFPEWLLWMVAEEKPCIEITPYSFKQKSPNARAIANPALYAFKKASCHKEFSLSSAEQSFSDSPPPSGFIFPLKQALPDPFCFDSQECKKESSFKGKASLTLRATRWP</sequence>
<dbReference type="EMBL" id="JAAIUW010000007">
    <property type="protein sequence ID" value="KAF7823025.1"/>
    <property type="molecule type" value="Genomic_DNA"/>
</dbReference>
<name>A0A834WGY6_9FABA</name>
<dbReference type="AlphaFoldDB" id="A0A834WGY6"/>
<protein>
    <submittedName>
        <fullName evidence="1">Uncharacterized protein</fullName>
    </submittedName>
</protein>
<keyword evidence="2" id="KW-1185">Reference proteome</keyword>
<dbReference type="Proteomes" id="UP000634136">
    <property type="component" value="Unassembled WGS sequence"/>
</dbReference>
<evidence type="ECO:0000313" key="1">
    <source>
        <dbReference type="EMBL" id="KAF7823025.1"/>
    </source>
</evidence>
<accession>A0A834WGY6</accession>
<gene>
    <name evidence="1" type="ORF">G2W53_021169</name>
</gene>
<reference evidence="1" key="1">
    <citation type="submission" date="2020-09" db="EMBL/GenBank/DDBJ databases">
        <title>Genome-Enabled Discovery of Anthraquinone Biosynthesis in Senna tora.</title>
        <authorList>
            <person name="Kang S.-H."/>
            <person name="Pandey R.P."/>
            <person name="Lee C.-M."/>
            <person name="Sim J.-S."/>
            <person name="Jeong J.-T."/>
            <person name="Choi B.-S."/>
            <person name="Jung M."/>
            <person name="Ginzburg D."/>
            <person name="Zhao K."/>
            <person name="Won S.Y."/>
            <person name="Oh T.-J."/>
            <person name="Yu Y."/>
            <person name="Kim N.-H."/>
            <person name="Lee O.R."/>
            <person name="Lee T.-H."/>
            <person name="Bashyal P."/>
            <person name="Kim T.-S."/>
            <person name="Lee W.-H."/>
            <person name="Kawkins C."/>
            <person name="Kim C.-K."/>
            <person name="Kim J.S."/>
            <person name="Ahn B.O."/>
            <person name="Rhee S.Y."/>
            <person name="Sohng J.K."/>
        </authorList>
    </citation>
    <scope>NUCLEOTIDE SEQUENCE</scope>
    <source>
        <tissue evidence="1">Leaf</tissue>
    </source>
</reference>
<organism evidence="1 2">
    <name type="scientific">Senna tora</name>
    <dbReference type="NCBI Taxonomy" id="362788"/>
    <lineage>
        <taxon>Eukaryota</taxon>
        <taxon>Viridiplantae</taxon>
        <taxon>Streptophyta</taxon>
        <taxon>Embryophyta</taxon>
        <taxon>Tracheophyta</taxon>
        <taxon>Spermatophyta</taxon>
        <taxon>Magnoliopsida</taxon>
        <taxon>eudicotyledons</taxon>
        <taxon>Gunneridae</taxon>
        <taxon>Pentapetalae</taxon>
        <taxon>rosids</taxon>
        <taxon>fabids</taxon>
        <taxon>Fabales</taxon>
        <taxon>Fabaceae</taxon>
        <taxon>Caesalpinioideae</taxon>
        <taxon>Cassia clade</taxon>
        <taxon>Senna</taxon>
    </lineage>
</organism>
<evidence type="ECO:0000313" key="2">
    <source>
        <dbReference type="Proteomes" id="UP000634136"/>
    </source>
</evidence>
<comment type="caution">
    <text evidence="1">The sequence shown here is derived from an EMBL/GenBank/DDBJ whole genome shotgun (WGS) entry which is preliminary data.</text>
</comment>